<evidence type="ECO:0000259" key="6">
    <source>
        <dbReference type="PROSITE" id="PS51192"/>
    </source>
</evidence>
<feature type="region of interest" description="Disordered" evidence="5">
    <location>
        <begin position="357"/>
        <end position="380"/>
    </location>
</feature>
<dbReference type="InterPro" id="IPR011709">
    <property type="entry name" value="DEAD-box_helicase_OB_fold"/>
</dbReference>
<dbReference type="EMBL" id="JACSQF010000031">
    <property type="protein sequence ID" value="MBD7982853.1"/>
    <property type="molecule type" value="Genomic_DNA"/>
</dbReference>
<protein>
    <submittedName>
        <fullName evidence="8">ATP-dependent RNA helicase HrpA</fullName>
        <ecNumber evidence="8">3.6.4.13</ecNumber>
    </submittedName>
</protein>
<feature type="domain" description="Helicase C-terminal" evidence="7">
    <location>
        <begin position="387"/>
        <end position="563"/>
    </location>
</feature>
<feature type="region of interest" description="Disordered" evidence="5">
    <location>
        <begin position="746"/>
        <end position="779"/>
    </location>
</feature>
<dbReference type="SMART" id="SM00382">
    <property type="entry name" value="AAA"/>
    <property type="match status" value="1"/>
</dbReference>
<dbReference type="PANTHER" id="PTHR18934">
    <property type="entry name" value="ATP-DEPENDENT RNA HELICASE"/>
    <property type="match status" value="1"/>
</dbReference>
<reference evidence="8 9" key="1">
    <citation type="submission" date="2020-08" db="EMBL/GenBank/DDBJ databases">
        <title>A Genomic Blueprint of the Chicken Gut Microbiome.</title>
        <authorList>
            <person name="Gilroy R."/>
            <person name="Ravi A."/>
            <person name="Getino M."/>
            <person name="Pursley I."/>
            <person name="Horton D.L."/>
            <person name="Alikhan N.-F."/>
            <person name="Baker D."/>
            <person name="Gharbi K."/>
            <person name="Hall N."/>
            <person name="Watson M."/>
            <person name="Adriaenssens E.M."/>
            <person name="Foster-Nyarko E."/>
            <person name="Jarju S."/>
            <person name="Secka A."/>
            <person name="Antonio M."/>
            <person name="Oren A."/>
            <person name="Chaudhuri R."/>
            <person name="La Ragione R.M."/>
            <person name="Hildebrand F."/>
            <person name="Pallen M.J."/>
        </authorList>
    </citation>
    <scope>NUCLEOTIDE SEQUENCE [LARGE SCALE GENOMIC DNA]</scope>
    <source>
        <strain evidence="8 9">Sa2CUA9</strain>
    </source>
</reference>
<feature type="compositionally biased region" description="Low complexity" evidence="5">
    <location>
        <begin position="50"/>
        <end position="62"/>
    </location>
</feature>
<name>A0ABR8U492_9CELL</name>
<dbReference type="GO" id="GO:0003724">
    <property type="term" value="F:RNA helicase activity"/>
    <property type="evidence" value="ECO:0007669"/>
    <property type="project" value="UniProtKB-EC"/>
</dbReference>
<dbReference type="InterPro" id="IPR003593">
    <property type="entry name" value="AAA+_ATPase"/>
</dbReference>
<gene>
    <name evidence="8" type="primary">hrpA</name>
    <name evidence="8" type="ORF">H9641_19335</name>
</gene>
<dbReference type="PANTHER" id="PTHR18934:SF99">
    <property type="entry name" value="ATP-DEPENDENT RNA HELICASE DHX37-RELATED"/>
    <property type="match status" value="1"/>
</dbReference>
<dbReference type="Pfam" id="PF00271">
    <property type="entry name" value="Helicase_C"/>
    <property type="match status" value="1"/>
</dbReference>
<dbReference type="PROSITE" id="PS51192">
    <property type="entry name" value="HELICASE_ATP_BIND_1"/>
    <property type="match status" value="1"/>
</dbReference>
<sequence length="1617" mass="176028">MSTEPHGPARPAVDSPASAPTGEAGREPRTGASPRRRRGGRGRAKPQVSEQNAAHEQAEQAAGRQDSAPRSTTDRARGERTPEGEKRGRGERPASGTSTRGNQRGARRQQVSPAQLARAAERRAAVVVPPITYPEQLPVSARREDIARAIAENQVVIVAGETGSGKTTQLPKIALELGRGRKGQIGHTQPRRIAARTVAERINEELRGDRPLVLGEIVGYQVRFTDQSSDQTLVKVMTDGILLAQIQRDPQLLAYDTLIIDEAHERSLNIDFLLGYLTRLLPQRPDLKVIITSATIDSQRFARHFAPGGPLPPLTADELAAAESAGTDEVPDGAAHLPETAPVIEVTGRTYPVEIRYRPLSPDVDPESGKAKRSPAKGAQEKDLVTGIVDAVEELMAEGPGDVLVFLSGEREIHDTADALESRLGERTRDAKRPDFVEILPLYARLSSAEQHRVFQAHSSRRVVLATNVAETSLTVPGIHYVVDPGTARISRYSKATKVQRLPIEPIAQASANQRSGRSGRVADGIAIRLYSEEDFLSRPEFTEPEILRTSLASVLLQMISVGVVSSPDDVARFPFVEPPDTRSIRDGVQLLTELGALETVAEPAGRGGAAEDAQPGRAVTRLTDVGRVLAQLPMDPRLARMIWEGSRRGVARDVAIIAAVMSIQDPRERPAEFRAQADQLHARFADPRSDFLTYLNLWEYVREQQRELSSSAFRRLCKAEYINFLRVREWQDVVAQLREMSKPLGIDMSSTPRTRGDATSGRGAPSSGTTIAEATDQPVEHRLTWDDDTIHQALLAGLLSQIGMQEATEVKASSVAHLRGPQKELAMKRAKKQARNEYLGARGARFAIFPGSPLSKKPPVWVMAGELVETSRLWGRDVAKIQPEWAEELAGHLVKRTYSEPHWSTKQGAAQAKEKVLLYGVPIVADRTVLYGKVDPEAAREMFIRHALVQGEWTTHHQFFHENRRLLEEAEELEARSRQRGLVVDDDVLFAFYDERIPEDVVSARHFDTWWKSAKRRDPDLLTFTLEQLVPDAESVDTSLFPETWVQGDLTLPLTYQFQPGTDADGVTVHIPISVLNRVVPDGFDWMVPGLLDELATATIRSLPKPVRVQLVPAPDVARDVVGWLRENTPAWEDITRAGDMAEPFHVAFTRAVRALRDVVIPDDAWDDTRTERLPAHLRMTFRVIEERRGGEVVLDESKDLVSLQRRLAPQAQAAVRAAVKGAVGAALREAAAGAEGEAGSVLGLPGSARSSQTPARPTTTFATDPASPSSVSGSPSAGRPGGGSGGDGASDAGPDGGAPSVVVAEATGLTTWPTGLPDGVLPEVVSTPAGGGMVVRGYPALVEEVDAKGKPSVALRVLADRSTQDREHARGVRRLLLGETALQTSRITSRWTGTQSLTMAASPYRNTEALVADLQLAAVMALTSGAKASQYGPLPDAVQIRSADSYTAARDLVKRHLESEVHQIVGHVVAALTAARNLDGEIRSANSLALLNTLQDVRDQVAGLVGVGFVSRTPAHRLPHLTRYLRAASYRIEKAATNPHRDAELAWRVHDVEEAYSKARAAYAAGPADPARLAELDEARWLIEEFRVSLFAQQLGTDGPVSEKRIRKVLAPGGW</sequence>
<feature type="compositionally biased region" description="Low complexity" evidence="5">
    <location>
        <begin position="1291"/>
        <end position="1302"/>
    </location>
</feature>
<feature type="compositionally biased region" description="Gly residues" evidence="5">
    <location>
        <begin position="1281"/>
        <end position="1290"/>
    </location>
</feature>
<dbReference type="InterPro" id="IPR027417">
    <property type="entry name" value="P-loop_NTPase"/>
</dbReference>
<feature type="compositionally biased region" description="Low complexity" evidence="5">
    <location>
        <begin position="1236"/>
        <end position="1246"/>
    </location>
</feature>
<keyword evidence="4" id="KW-0067">ATP-binding</keyword>
<keyword evidence="3 8" id="KW-0347">Helicase</keyword>
<evidence type="ECO:0000256" key="4">
    <source>
        <dbReference type="ARBA" id="ARBA00022840"/>
    </source>
</evidence>
<evidence type="ECO:0000256" key="2">
    <source>
        <dbReference type="ARBA" id="ARBA00022801"/>
    </source>
</evidence>
<evidence type="ECO:0000256" key="5">
    <source>
        <dbReference type="SAM" id="MobiDB-lite"/>
    </source>
</evidence>
<accession>A0ABR8U492</accession>
<dbReference type="RefSeq" id="WP_191806042.1">
    <property type="nucleotide sequence ID" value="NZ_JACSQF010000031.1"/>
</dbReference>
<feature type="domain" description="Helicase ATP-binding" evidence="6">
    <location>
        <begin position="147"/>
        <end position="314"/>
    </location>
</feature>
<dbReference type="SMART" id="SM00847">
    <property type="entry name" value="HA2"/>
    <property type="match status" value="1"/>
</dbReference>
<dbReference type="Pfam" id="PF21010">
    <property type="entry name" value="HA2_C"/>
    <property type="match status" value="1"/>
</dbReference>
<feature type="region of interest" description="Disordered" evidence="5">
    <location>
        <begin position="1"/>
        <end position="117"/>
    </location>
</feature>
<dbReference type="InterPro" id="IPR024590">
    <property type="entry name" value="HrpA_C"/>
</dbReference>
<dbReference type="CDD" id="cd18791">
    <property type="entry name" value="SF2_C_RHA"/>
    <property type="match status" value="1"/>
</dbReference>
<dbReference type="Pfam" id="PF11898">
    <property type="entry name" value="DUF3418"/>
    <property type="match status" value="1"/>
</dbReference>
<organism evidence="8 9">
    <name type="scientific">Oerskovia merdavium</name>
    <dbReference type="NCBI Taxonomy" id="2762227"/>
    <lineage>
        <taxon>Bacteria</taxon>
        <taxon>Bacillati</taxon>
        <taxon>Actinomycetota</taxon>
        <taxon>Actinomycetes</taxon>
        <taxon>Micrococcales</taxon>
        <taxon>Cellulomonadaceae</taxon>
        <taxon>Oerskovia</taxon>
    </lineage>
</organism>
<dbReference type="Pfam" id="PF00270">
    <property type="entry name" value="DEAD"/>
    <property type="match status" value="1"/>
</dbReference>
<dbReference type="SMART" id="SM00487">
    <property type="entry name" value="DEXDc"/>
    <property type="match status" value="1"/>
</dbReference>
<dbReference type="GO" id="GO:0016787">
    <property type="term" value="F:hydrolase activity"/>
    <property type="evidence" value="ECO:0007669"/>
    <property type="project" value="UniProtKB-KW"/>
</dbReference>
<dbReference type="Gene3D" id="1.20.120.1080">
    <property type="match status" value="1"/>
</dbReference>
<evidence type="ECO:0000256" key="1">
    <source>
        <dbReference type="ARBA" id="ARBA00022741"/>
    </source>
</evidence>
<evidence type="ECO:0000256" key="3">
    <source>
        <dbReference type="ARBA" id="ARBA00022806"/>
    </source>
</evidence>
<dbReference type="InterPro" id="IPR010222">
    <property type="entry name" value="RNA_helicase_HrpA"/>
</dbReference>
<dbReference type="InterPro" id="IPR011545">
    <property type="entry name" value="DEAD/DEAH_box_helicase_dom"/>
</dbReference>
<dbReference type="SMART" id="SM00490">
    <property type="entry name" value="HELICc"/>
    <property type="match status" value="1"/>
</dbReference>
<evidence type="ECO:0000313" key="8">
    <source>
        <dbReference type="EMBL" id="MBD7982853.1"/>
    </source>
</evidence>
<keyword evidence="2 8" id="KW-0378">Hydrolase</keyword>
<dbReference type="InterPro" id="IPR007502">
    <property type="entry name" value="Helicase-assoc_dom"/>
</dbReference>
<dbReference type="Gene3D" id="3.40.50.300">
    <property type="entry name" value="P-loop containing nucleotide triphosphate hydrolases"/>
    <property type="match status" value="2"/>
</dbReference>
<dbReference type="Pfam" id="PF07717">
    <property type="entry name" value="OB_NTP_bind"/>
    <property type="match status" value="1"/>
</dbReference>
<evidence type="ECO:0000259" key="7">
    <source>
        <dbReference type="PROSITE" id="PS51194"/>
    </source>
</evidence>
<feature type="compositionally biased region" description="Polar residues" evidence="5">
    <location>
        <begin position="1250"/>
        <end position="1264"/>
    </location>
</feature>
<dbReference type="PROSITE" id="PS51194">
    <property type="entry name" value="HELICASE_CTER"/>
    <property type="match status" value="1"/>
</dbReference>
<dbReference type="Proteomes" id="UP000655570">
    <property type="component" value="Unassembled WGS sequence"/>
</dbReference>
<dbReference type="NCBIfam" id="TIGR01967">
    <property type="entry name" value="DEAH_box_HrpA"/>
    <property type="match status" value="1"/>
</dbReference>
<dbReference type="SUPFAM" id="SSF52540">
    <property type="entry name" value="P-loop containing nucleoside triphosphate hydrolases"/>
    <property type="match status" value="1"/>
</dbReference>
<feature type="compositionally biased region" description="Basic and acidic residues" evidence="5">
    <location>
        <begin position="72"/>
        <end position="92"/>
    </location>
</feature>
<dbReference type="InterPro" id="IPR014001">
    <property type="entry name" value="Helicase_ATP-bd"/>
</dbReference>
<dbReference type="EC" id="3.6.4.13" evidence="8"/>
<keyword evidence="9" id="KW-1185">Reference proteome</keyword>
<feature type="compositionally biased region" description="Low complexity" evidence="5">
    <location>
        <begin position="1266"/>
        <end position="1280"/>
    </location>
</feature>
<feature type="compositionally biased region" description="Basic residues" evidence="5">
    <location>
        <begin position="34"/>
        <end position="44"/>
    </location>
</feature>
<feature type="region of interest" description="Disordered" evidence="5">
    <location>
        <begin position="1236"/>
        <end position="1302"/>
    </location>
</feature>
<keyword evidence="1" id="KW-0547">Nucleotide-binding</keyword>
<evidence type="ECO:0000313" key="9">
    <source>
        <dbReference type="Proteomes" id="UP000655570"/>
    </source>
</evidence>
<proteinExistence type="predicted"/>
<comment type="caution">
    <text evidence="8">The sequence shown here is derived from an EMBL/GenBank/DDBJ whole genome shotgun (WGS) entry which is preliminary data.</text>
</comment>
<dbReference type="InterPro" id="IPR001650">
    <property type="entry name" value="Helicase_C-like"/>
</dbReference>